<evidence type="ECO:0000259" key="2">
    <source>
        <dbReference type="SMART" id="SM00822"/>
    </source>
</evidence>
<dbReference type="PANTHER" id="PTHR43157:SF31">
    <property type="entry name" value="PHOSPHATIDYLINOSITOL-GLYCAN BIOSYNTHESIS CLASS F PROTEIN"/>
    <property type="match status" value="1"/>
</dbReference>
<evidence type="ECO:0000313" key="3">
    <source>
        <dbReference type="EMBL" id="TPX31986.1"/>
    </source>
</evidence>
<organism evidence="3 4">
    <name type="scientific">Synchytrium microbalum</name>
    <dbReference type="NCBI Taxonomy" id="1806994"/>
    <lineage>
        <taxon>Eukaryota</taxon>
        <taxon>Fungi</taxon>
        <taxon>Fungi incertae sedis</taxon>
        <taxon>Chytridiomycota</taxon>
        <taxon>Chytridiomycota incertae sedis</taxon>
        <taxon>Chytridiomycetes</taxon>
        <taxon>Synchytriales</taxon>
        <taxon>Synchytriaceae</taxon>
        <taxon>Synchytrium</taxon>
    </lineage>
</organism>
<proteinExistence type="predicted"/>
<keyword evidence="4" id="KW-1185">Reference proteome</keyword>
<dbReference type="PRINTS" id="PR00081">
    <property type="entry name" value="GDHRDH"/>
</dbReference>
<dbReference type="SUPFAM" id="SSF51735">
    <property type="entry name" value="NAD(P)-binding Rossmann-fold domains"/>
    <property type="match status" value="1"/>
</dbReference>
<comment type="caution">
    <text evidence="3">The sequence shown here is derived from an EMBL/GenBank/DDBJ whole genome shotgun (WGS) entry which is preliminary data.</text>
</comment>
<dbReference type="Gene3D" id="3.40.50.720">
    <property type="entry name" value="NAD(P)-binding Rossmann-like Domain"/>
    <property type="match status" value="1"/>
</dbReference>
<dbReference type="GO" id="GO:0016491">
    <property type="term" value="F:oxidoreductase activity"/>
    <property type="evidence" value="ECO:0007669"/>
    <property type="project" value="UniProtKB-KW"/>
</dbReference>
<protein>
    <recommendedName>
        <fullName evidence="2">Ketoreductase domain-containing protein</fullName>
    </recommendedName>
</protein>
<dbReference type="Proteomes" id="UP000319731">
    <property type="component" value="Unassembled WGS sequence"/>
</dbReference>
<evidence type="ECO:0000256" key="1">
    <source>
        <dbReference type="ARBA" id="ARBA00023002"/>
    </source>
</evidence>
<evidence type="ECO:0000313" key="4">
    <source>
        <dbReference type="Proteomes" id="UP000319731"/>
    </source>
</evidence>
<dbReference type="AlphaFoldDB" id="A0A507C204"/>
<dbReference type="InterPro" id="IPR036291">
    <property type="entry name" value="NAD(P)-bd_dom_sf"/>
</dbReference>
<reference evidence="3 4" key="1">
    <citation type="journal article" date="2019" name="Sci. Rep.">
        <title>Comparative genomics of chytrid fungi reveal insights into the obligate biotrophic and pathogenic lifestyle of Synchytrium endobioticum.</title>
        <authorList>
            <person name="van de Vossenberg B.T.L.H."/>
            <person name="Warris S."/>
            <person name="Nguyen H.D.T."/>
            <person name="van Gent-Pelzer M.P.E."/>
            <person name="Joly D.L."/>
            <person name="van de Geest H.C."/>
            <person name="Bonants P.J.M."/>
            <person name="Smith D.S."/>
            <person name="Levesque C.A."/>
            <person name="van der Lee T.A.J."/>
        </authorList>
    </citation>
    <scope>NUCLEOTIDE SEQUENCE [LARGE SCALE GENOMIC DNA]</scope>
    <source>
        <strain evidence="3 4">JEL517</strain>
    </source>
</reference>
<feature type="domain" description="Ketoreductase" evidence="2">
    <location>
        <begin position="14"/>
        <end position="161"/>
    </location>
</feature>
<sequence length="312" mass="33551">MVHFVPTNSDLSGKTYIITGANAGIGKEAARWIAAHKAAKIIMAVRTPAKAEAAKNEIISKTGVDPNVIEIRKLDLASLASVREFAAGIVSDKRPVDVLINNAGMTNALGPQRKTSDGFDETFQSNHLGHFLLTLLLIPVLAETAKGKPAGSVRIANVSSDLHFRGKVDLGNLNGEKKPINGNVQYCNTKLMNVLFTRELAQRLEKHNLNITTTSPQPGFTISDLGSDRTSSNGFLYGIFTTVRNLVGRTTEQGTATIIEAATAPAAGKTNGAYWTDMKAYPAHKDADNADLRKRFWDVSVKMAGLEADPLP</sequence>
<dbReference type="PANTHER" id="PTHR43157">
    <property type="entry name" value="PHOSPHATIDYLINOSITOL-GLYCAN BIOSYNTHESIS CLASS F PROTEIN-RELATED"/>
    <property type="match status" value="1"/>
</dbReference>
<dbReference type="Pfam" id="PF00106">
    <property type="entry name" value="adh_short"/>
    <property type="match status" value="1"/>
</dbReference>
<dbReference type="GeneID" id="42006058"/>
<dbReference type="OrthoDB" id="542013at2759"/>
<dbReference type="RefSeq" id="XP_031023282.1">
    <property type="nucleotide sequence ID" value="XM_031170761.1"/>
</dbReference>
<dbReference type="InterPro" id="IPR002347">
    <property type="entry name" value="SDR_fam"/>
</dbReference>
<name>A0A507C204_9FUNG</name>
<accession>A0A507C204</accession>
<gene>
    <name evidence="3" type="ORF">SmJEL517_g04833</name>
</gene>
<dbReference type="SMART" id="SM00822">
    <property type="entry name" value="PKS_KR"/>
    <property type="match status" value="1"/>
</dbReference>
<dbReference type="EMBL" id="QEAO01000036">
    <property type="protein sequence ID" value="TPX31986.1"/>
    <property type="molecule type" value="Genomic_DNA"/>
</dbReference>
<keyword evidence="1" id="KW-0560">Oxidoreductase</keyword>
<dbReference type="STRING" id="1806994.A0A507C204"/>
<dbReference type="InterPro" id="IPR057326">
    <property type="entry name" value="KR_dom"/>
</dbReference>